<evidence type="ECO:0000256" key="12">
    <source>
        <dbReference type="PIRSR" id="PIRSR607828-1"/>
    </source>
</evidence>
<dbReference type="EC" id="1.13.99.1" evidence="4 14"/>
<evidence type="ECO:0000256" key="9">
    <source>
        <dbReference type="ARBA" id="ARBA00023004"/>
    </source>
</evidence>
<dbReference type="eggNOG" id="KOG1573">
    <property type="taxonomic scope" value="Eukaryota"/>
</dbReference>
<keyword evidence="8 14" id="KW-0560">Oxidoreductase</keyword>
<feature type="binding site" evidence="13">
    <location>
        <position position="279"/>
    </location>
    <ligand>
        <name>Fe cation</name>
        <dbReference type="ChEBI" id="CHEBI:24875"/>
        <label>1</label>
    </ligand>
</feature>
<evidence type="ECO:0000256" key="4">
    <source>
        <dbReference type="ARBA" id="ARBA00011919"/>
    </source>
</evidence>
<evidence type="ECO:0000256" key="6">
    <source>
        <dbReference type="ARBA" id="ARBA00022490"/>
    </source>
</evidence>
<proteinExistence type="inferred from homology"/>
<evidence type="ECO:0000256" key="1">
    <source>
        <dbReference type="ARBA" id="ARBA00004496"/>
    </source>
</evidence>
<feature type="binding site" evidence="13">
    <location>
        <position position="312"/>
    </location>
    <ligand>
        <name>Fe cation</name>
        <dbReference type="ChEBI" id="CHEBI:24875"/>
        <label>1</label>
    </ligand>
</feature>
<keyword evidence="7 13" id="KW-0479">Metal-binding</keyword>
<dbReference type="SUPFAM" id="SSF109604">
    <property type="entry name" value="HD-domain/PDEase-like"/>
    <property type="match status" value="1"/>
</dbReference>
<protein>
    <recommendedName>
        <fullName evidence="5 14">Inositol oxygenase</fullName>
        <ecNumber evidence="4 14">1.13.99.1</ecNumber>
    </recommendedName>
    <alternativeName>
        <fullName evidence="10 14">Myo-inositol oxygenase</fullName>
    </alternativeName>
</protein>
<feature type="binding site" evidence="12">
    <location>
        <position position="85"/>
    </location>
    <ligand>
        <name>substrate</name>
    </ligand>
</feature>
<keyword evidence="6 14" id="KW-0963">Cytoplasm</keyword>
<dbReference type="PANTHER" id="PTHR12588">
    <property type="entry name" value="MYOINOSITOL OXYGENASE"/>
    <property type="match status" value="1"/>
</dbReference>
<dbReference type="EMBL" id="KK853845">
    <property type="protein sequence ID" value="KDQ71560.1"/>
    <property type="molecule type" value="Genomic_DNA"/>
</dbReference>
<sequence length="344" mass="40181">MCVSNDGRERIEMFSAPPLPLLLSKVQLIRSEYKTSCINSISDIYWYSAVMKVVQGACEPVDVMDPSLLLRPEPIFATKPIGMFRDYSVDPEDPIKERVRVTYHKMHTYQTVDFVRGKMDYWLRFDKFQSTVMDALVKLNDLVDESDPDVDIPNLVHAFQTAERIRADYPQEDWFHLTGLLHDLGKIMAFYGEPQWAVVGDTFPVGCAWGNSIVYRQTSFKNNPDGNNLLYNTKFGIYKPNCGLENIIMSWGHDEYMYQVLKHNKTTLPEEALYMIRFHSFYPWHAGGDYVHLCDEKDKKMLHWVHEFNKYDLYTKSADVPDVESLMPYYQSLIDKYIPGEIEW</sequence>
<keyword evidence="9 13" id="KW-0408">Iron</keyword>
<dbReference type="InParanoid" id="A0A067QRT6"/>
<comment type="pathway">
    <text evidence="2 14">Polyol metabolism; myo-inositol degradation into D-glucuronate; D-glucuronate from myo-inositol: step 1/1.</text>
</comment>
<evidence type="ECO:0000256" key="13">
    <source>
        <dbReference type="PIRSR" id="PIRSR607828-2"/>
    </source>
</evidence>
<dbReference type="Pfam" id="PF05153">
    <property type="entry name" value="MIOX"/>
    <property type="match status" value="1"/>
</dbReference>
<feature type="binding site" evidence="13">
    <location>
        <position position="183"/>
    </location>
    <ligand>
        <name>Fe cation</name>
        <dbReference type="ChEBI" id="CHEBI:24875"/>
        <label>1</label>
    </ligand>
</feature>
<evidence type="ECO:0000256" key="14">
    <source>
        <dbReference type="RuleBase" id="RU367039"/>
    </source>
</evidence>
<dbReference type="UniPathway" id="UPA00111">
    <property type="reaction ID" value="UER00527"/>
</dbReference>
<dbReference type="FunCoup" id="A0A067QRT6">
    <property type="interactions" value="72"/>
</dbReference>
<dbReference type="GO" id="GO:0019310">
    <property type="term" value="P:inositol catabolic process"/>
    <property type="evidence" value="ECO:0007669"/>
    <property type="project" value="UniProtKB-UniRule"/>
</dbReference>
<dbReference type="InterPro" id="IPR007828">
    <property type="entry name" value="Inositol_oxygenase"/>
</dbReference>
<dbReference type="GO" id="GO:0005737">
    <property type="term" value="C:cytoplasm"/>
    <property type="evidence" value="ECO:0007669"/>
    <property type="project" value="UniProtKB-SubCell"/>
</dbReference>
<dbReference type="STRING" id="136037.A0A067QRT6"/>
<evidence type="ECO:0000256" key="11">
    <source>
        <dbReference type="ARBA" id="ARBA00048271"/>
    </source>
</evidence>
<comment type="cofactor">
    <cofactor evidence="13 14">
        <name>Fe cation</name>
        <dbReference type="ChEBI" id="CHEBI:24875"/>
    </cofactor>
    <text evidence="13 14">Binds 2 iron ions per subunit.</text>
</comment>
<name>A0A067QRT6_ZOONE</name>
<accession>A0A067QRT6</accession>
<feature type="binding site" evidence="13">
    <location>
        <position position="253"/>
    </location>
    <ligand>
        <name>Fe cation</name>
        <dbReference type="ChEBI" id="CHEBI:24875"/>
        <label>1</label>
    </ligand>
</feature>
<comment type="subcellular location">
    <subcellularLocation>
        <location evidence="1 14">Cytoplasm</location>
    </subcellularLocation>
</comment>
<evidence type="ECO:0000256" key="7">
    <source>
        <dbReference type="ARBA" id="ARBA00022723"/>
    </source>
</evidence>
<dbReference type="Proteomes" id="UP000027135">
    <property type="component" value="Unassembled WGS sequence"/>
</dbReference>
<keyword evidence="16" id="KW-1185">Reference proteome</keyword>
<feature type="binding site" evidence="13">
    <location>
        <position position="182"/>
    </location>
    <ligand>
        <name>Fe cation</name>
        <dbReference type="ChEBI" id="CHEBI:24875"/>
        <label>1</label>
    </ligand>
</feature>
<comment type="similarity">
    <text evidence="3 14">Belongs to the myo-inositol oxygenase family.</text>
</comment>
<feature type="binding site" evidence="12">
    <location>
        <begin position="279"/>
        <end position="280"/>
    </location>
    <ligand>
        <name>substrate</name>
    </ligand>
</feature>
<dbReference type="GO" id="GO:0050113">
    <property type="term" value="F:inositol oxygenase activity"/>
    <property type="evidence" value="ECO:0007669"/>
    <property type="project" value="UniProtKB-UniRule"/>
</dbReference>
<organism evidence="15 16">
    <name type="scientific">Zootermopsis nevadensis</name>
    <name type="common">Dampwood termite</name>
    <dbReference type="NCBI Taxonomy" id="136037"/>
    <lineage>
        <taxon>Eukaryota</taxon>
        <taxon>Metazoa</taxon>
        <taxon>Ecdysozoa</taxon>
        <taxon>Arthropoda</taxon>
        <taxon>Hexapoda</taxon>
        <taxon>Insecta</taxon>
        <taxon>Pterygota</taxon>
        <taxon>Neoptera</taxon>
        <taxon>Polyneoptera</taxon>
        <taxon>Dictyoptera</taxon>
        <taxon>Blattodea</taxon>
        <taxon>Blattoidea</taxon>
        <taxon>Termitoidae</taxon>
        <taxon>Termopsidae</taxon>
        <taxon>Zootermopsis</taxon>
    </lineage>
</organism>
<evidence type="ECO:0000256" key="10">
    <source>
        <dbReference type="ARBA" id="ARBA00029668"/>
    </source>
</evidence>
<evidence type="ECO:0000313" key="16">
    <source>
        <dbReference type="Proteomes" id="UP000027135"/>
    </source>
</evidence>
<reference evidence="15 16" key="1">
    <citation type="journal article" date="2014" name="Nat. Commun.">
        <title>Molecular traces of alternative social organization in a termite genome.</title>
        <authorList>
            <person name="Terrapon N."/>
            <person name="Li C."/>
            <person name="Robertson H.M."/>
            <person name="Ji L."/>
            <person name="Meng X."/>
            <person name="Booth W."/>
            <person name="Chen Z."/>
            <person name="Childers C.P."/>
            <person name="Glastad K.M."/>
            <person name="Gokhale K."/>
            <person name="Gowin J."/>
            <person name="Gronenberg W."/>
            <person name="Hermansen R.A."/>
            <person name="Hu H."/>
            <person name="Hunt B.G."/>
            <person name="Huylmans A.K."/>
            <person name="Khalil S.M."/>
            <person name="Mitchell R.D."/>
            <person name="Munoz-Torres M.C."/>
            <person name="Mustard J.A."/>
            <person name="Pan H."/>
            <person name="Reese J.T."/>
            <person name="Scharf M.E."/>
            <person name="Sun F."/>
            <person name="Vogel H."/>
            <person name="Xiao J."/>
            <person name="Yang W."/>
            <person name="Yang Z."/>
            <person name="Yang Z."/>
            <person name="Zhou J."/>
            <person name="Zhu J."/>
            <person name="Brent C.S."/>
            <person name="Elsik C.G."/>
            <person name="Goodisman M.A."/>
            <person name="Liberles D.A."/>
            <person name="Roe R.M."/>
            <person name="Vargo E.L."/>
            <person name="Vilcinskas A."/>
            <person name="Wang J."/>
            <person name="Bornberg-Bauer E."/>
            <person name="Korb J."/>
            <person name="Zhang G."/>
            <person name="Liebig J."/>
        </authorList>
    </citation>
    <scope>NUCLEOTIDE SEQUENCE [LARGE SCALE GENOMIC DNA]</scope>
    <source>
        <tissue evidence="15">Whole organism</tissue>
    </source>
</reference>
<dbReference type="PANTHER" id="PTHR12588:SF0">
    <property type="entry name" value="INOSITOL OXYGENASE"/>
    <property type="match status" value="1"/>
</dbReference>
<evidence type="ECO:0000256" key="3">
    <source>
        <dbReference type="ARBA" id="ARBA00005286"/>
    </source>
</evidence>
<evidence type="ECO:0000256" key="2">
    <source>
        <dbReference type="ARBA" id="ARBA00005167"/>
    </source>
</evidence>
<gene>
    <name evidence="15" type="ORF">L798_09468</name>
</gene>
<feature type="binding site" evidence="12">
    <location>
        <position position="186"/>
    </location>
    <ligand>
        <name>substrate</name>
    </ligand>
</feature>
<evidence type="ECO:0000313" key="15">
    <source>
        <dbReference type="EMBL" id="KDQ71560.1"/>
    </source>
</evidence>
<feature type="binding site" evidence="12">
    <location>
        <begin position="144"/>
        <end position="146"/>
    </location>
    <ligand>
        <name>substrate</name>
    </ligand>
</feature>
<dbReference type="AlphaFoldDB" id="A0A067QRT6"/>
<dbReference type="OMA" id="RYNTKYG"/>
<evidence type="ECO:0000256" key="8">
    <source>
        <dbReference type="ARBA" id="ARBA00023002"/>
    </source>
</evidence>
<evidence type="ECO:0000256" key="5">
    <source>
        <dbReference type="ARBA" id="ARBA00019269"/>
    </source>
</evidence>
<dbReference type="GO" id="GO:0005506">
    <property type="term" value="F:iron ion binding"/>
    <property type="evidence" value="ECO:0007669"/>
    <property type="project" value="InterPro"/>
</dbReference>
<feature type="binding site" evidence="13">
    <location>
        <position position="157"/>
    </location>
    <ligand>
        <name>Fe cation</name>
        <dbReference type="ChEBI" id="CHEBI:24875"/>
        <label>1</label>
    </ligand>
</feature>
<comment type="catalytic activity">
    <reaction evidence="11 14">
        <text>myo-inositol + O2 = D-glucuronate + H2O + H(+)</text>
        <dbReference type="Rhea" id="RHEA:23696"/>
        <dbReference type="ChEBI" id="CHEBI:15377"/>
        <dbReference type="ChEBI" id="CHEBI:15378"/>
        <dbReference type="ChEBI" id="CHEBI:15379"/>
        <dbReference type="ChEBI" id="CHEBI:17268"/>
        <dbReference type="ChEBI" id="CHEBI:58720"/>
        <dbReference type="EC" id="1.13.99.1"/>
    </reaction>
</comment>
<feature type="binding site" evidence="12">
    <location>
        <begin position="200"/>
        <end position="201"/>
    </location>
    <ligand>
        <name>substrate</name>
    </ligand>
</feature>